<keyword evidence="1" id="KW-0812">Transmembrane</keyword>
<dbReference type="AlphaFoldDB" id="A0A4R1LB47"/>
<sequence>MVFFVEIIGLFYLGVFIWFWFAYRSTLRRSSTAAKRSDINSNLIPFERGVAIRVRNTQRAG</sequence>
<proteinExistence type="predicted"/>
<keyword evidence="1" id="KW-0472">Membrane</keyword>
<keyword evidence="3" id="KW-1185">Reference proteome</keyword>
<gene>
    <name evidence="2" type="ORF">C7378_0537</name>
</gene>
<evidence type="ECO:0000313" key="3">
    <source>
        <dbReference type="Proteomes" id="UP000295210"/>
    </source>
</evidence>
<reference evidence="2 3" key="1">
    <citation type="submission" date="2019-03" db="EMBL/GenBank/DDBJ databases">
        <title>Genomic Encyclopedia of Type Strains, Phase IV (KMG-IV): sequencing the most valuable type-strain genomes for metagenomic binning, comparative biology and taxonomic classification.</title>
        <authorList>
            <person name="Goeker M."/>
        </authorList>
    </citation>
    <scope>NUCLEOTIDE SEQUENCE [LARGE SCALE GENOMIC DNA]</scope>
    <source>
        <strain evidence="2 3">DSM 103428</strain>
    </source>
</reference>
<keyword evidence="1" id="KW-1133">Transmembrane helix</keyword>
<evidence type="ECO:0000256" key="1">
    <source>
        <dbReference type="SAM" id="Phobius"/>
    </source>
</evidence>
<name>A0A4R1LB47_9BACT</name>
<comment type="caution">
    <text evidence="2">The sequence shown here is derived from an EMBL/GenBank/DDBJ whole genome shotgun (WGS) entry which is preliminary data.</text>
</comment>
<accession>A0A4R1LB47</accession>
<feature type="transmembrane region" description="Helical" evidence="1">
    <location>
        <begin position="6"/>
        <end position="23"/>
    </location>
</feature>
<evidence type="ECO:0000313" key="2">
    <source>
        <dbReference type="EMBL" id="TCK75552.1"/>
    </source>
</evidence>
<organism evidence="2 3">
    <name type="scientific">Acidipila rosea</name>
    <dbReference type="NCBI Taxonomy" id="768535"/>
    <lineage>
        <taxon>Bacteria</taxon>
        <taxon>Pseudomonadati</taxon>
        <taxon>Acidobacteriota</taxon>
        <taxon>Terriglobia</taxon>
        <taxon>Terriglobales</taxon>
        <taxon>Acidobacteriaceae</taxon>
        <taxon>Acidipila</taxon>
    </lineage>
</organism>
<dbReference type="Proteomes" id="UP000295210">
    <property type="component" value="Unassembled WGS sequence"/>
</dbReference>
<protein>
    <submittedName>
        <fullName evidence="2">Uncharacterized protein</fullName>
    </submittedName>
</protein>
<dbReference type="EMBL" id="SMGK01000001">
    <property type="protein sequence ID" value="TCK75552.1"/>
    <property type="molecule type" value="Genomic_DNA"/>
</dbReference>